<evidence type="ECO:0000313" key="1">
    <source>
        <dbReference type="EMBL" id="KOO22678.1"/>
    </source>
</evidence>
<name>A0A0M0J8W8_9EUKA</name>
<protein>
    <submittedName>
        <fullName evidence="1">Uncharacterized protein</fullName>
    </submittedName>
</protein>
<evidence type="ECO:0000313" key="2">
    <source>
        <dbReference type="Proteomes" id="UP000037460"/>
    </source>
</evidence>
<dbReference type="AlphaFoldDB" id="A0A0M0J8W8"/>
<proteinExistence type="predicted"/>
<dbReference type="EMBL" id="JWZX01003261">
    <property type="protein sequence ID" value="KOO22678.1"/>
    <property type="molecule type" value="Genomic_DNA"/>
</dbReference>
<gene>
    <name evidence="1" type="ORF">Ctob_007802</name>
</gene>
<accession>A0A0M0J8W8</accession>
<reference evidence="2" key="1">
    <citation type="journal article" date="2015" name="PLoS Genet.">
        <title>Genome Sequence and Transcriptome Analyses of Chrysochromulina tobin: Metabolic Tools for Enhanced Algal Fitness in the Prominent Order Prymnesiales (Haptophyceae).</title>
        <authorList>
            <person name="Hovde B.T."/>
            <person name="Deodato C.R."/>
            <person name="Hunsperger H.M."/>
            <person name="Ryken S.A."/>
            <person name="Yost W."/>
            <person name="Jha R.K."/>
            <person name="Patterson J."/>
            <person name="Monnat R.J. Jr."/>
            <person name="Barlow S.B."/>
            <person name="Starkenburg S.R."/>
            <person name="Cattolico R.A."/>
        </authorList>
    </citation>
    <scope>NUCLEOTIDE SEQUENCE</scope>
    <source>
        <strain evidence="2">CCMP291</strain>
    </source>
</reference>
<dbReference type="Proteomes" id="UP000037460">
    <property type="component" value="Unassembled WGS sequence"/>
</dbReference>
<sequence>MRHVQASCAGASRELAVTGALPESFGVFGFSKLMQALSGSGGVSDAGAEPIVVNDRYIYRSDDGEFCLWHVRAPPTWIIGSTGDVGSRAGFMVVEDAAPLPERITATWMVFDEGVWTAAPRIKIVADEGIKMLLAA</sequence>
<keyword evidence="2" id="KW-1185">Reference proteome</keyword>
<organism evidence="1 2">
    <name type="scientific">Chrysochromulina tobinii</name>
    <dbReference type="NCBI Taxonomy" id="1460289"/>
    <lineage>
        <taxon>Eukaryota</taxon>
        <taxon>Haptista</taxon>
        <taxon>Haptophyta</taxon>
        <taxon>Prymnesiophyceae</taxon>
        <taxon>Prymnesiales</taxon>
        <taxon>Chrysochromulinaceae</taxon>
        <taxon>Chrysochromulina</taxon>
    </lineage>
</organism>
<comment type="caution">
    <text evidence="1">The sequence shown here is derived from an EMBL/GenBank/DDBJ whole genome shotgun (WGS) entry which is preliminary data.</text>
</comment>